<accession>A0ABP8Q462</accession>
<keyword evidence="2" id="KW-1185">Reference proteome</keyword>
<evidence type="ECO:0000313" key="2">
    <source>
        <dbReference type="Proteomes" id="UP001501243"/>
    </source>
</evidence>
<evidence type="ECO:0000313" key="1">
    <source>
        <dbReference type="EMBL" id="GAA4496775.1"/>
    </source>
</evidence>
<name>A0ABP8Q462_9BACT</name>
<proteinExistence type="predicted"/>
<comment type="caution">
    <text evidence="1">The sequence shown here is derived from an EMBL/GenBank/DDBJ whole genome shotgun (WGS) entry which is preliminary data.</text>
</comment>
<protein>
    <submittedName>
        <fullName evidence="1">Uncharacterized protein</fullName>
    </submittedName>
</protein>
<organism evidence="1 2">
    <name type="scientific">Hymenobacter ginsengisoli</name>
    <dbReference type="NCBI Taxonomy" id="1051626"/>
    <lineage>
        <taxon>Bacteria</taxon>
        <taxon>Pseudomonadati</taxon>
        <taxon>Bacteroidota</taxon>
        <taxon>Cytophagia</taxon>
        <taxon>Cytophagales</taxon>
        <taxon>Hymenobacteraceae</taxon>
        <taxon>Hymenobacter</taxon>
    </lineage>
</organism>
<reference evidence="2" key="1">
    <citation type="journal article" date="2019" name="Int. J. Syst. Evol. Microbiol.">
        <title>The Global Catalogue of Microorganisms (GCM) 10K type strain sequencing project: providing services to taxonomists for standard genome sequencing and annotation.</title>
        <authorList>
            <consortium name="The Broad Institute Genomics Platform"/>
            <consortium name="The Broad Institute Genome Sequencing Center for Infectious Disease"/>
            <person name="Wu L."/>
            <person name="Ma J."/>
        </authorList>
    </citation>
    <scope>NUCLEOTIDE SEQUENCE [LARGE SCALE GENOMIC DNA]</scope>
    <source>
        <strain evidence="2">JCM 17841</strain>
    </source>
</reference>
<sequence>MTAFFVASLIGHKEISLALSLPDMQPITPHTSVADYYYGVLSNLSADSKLDLISRLSQSLKQHQEPVYPSLESLFGAYKGEETAEELIAAIRNSRVSTRDIEPL</sequence>
<gene>
    <name evidence="1" type="ORF">GCM10023172_10640</name>
</gene>
<dbReference type="EMBL" id="BAABGQ010000005">
    <property type="protein sequence ID" value="GAA4496775.1"/>
    <property type="molecule type" value="Genomic_DNA"/>
</dbReference>
<dbReference type="Proteomes" id="UP001501243">
    <property type="component" value="Unassembled WGS sequence"/>
</dbReference>